<evidence type="ECO:0000313" key="3">
    <source>
        <dbReference type="EMBL" id="QBI18758.1"/>
    </source>
</evidence>
<evidence type="ECO:0000256" key="1">
    <source>
        <dbReference type="SAM" id="MobiDB-lite"/>
    </source>
</evidence>
<dbReference type="PANTHER" id="PTHR43649:SF12">
    <property type="entry name" value="DIACETYLCHITOBIOSE BINDING PROTEIN DASA"/>
    <property type="match status" value="1"/>
</dbReference>
<keyword evidence="2" id="KW-0732">Signal</keyword>
<organism evidence="3 4">
    <name type="scientific">Egibacter rhizosphaerae</name>
    <dbReference type="NCBI Taxonomy" id="1670831"/>
    <lineage>
        <taxon>Bacteria</taxon>
        <taxon>Bacillati</taxon>
        <taxon>Actinomycetota</taxon>
        <taxon>Nitriliruptoria</taxon>
        <taxon>Egibacterales</taxon>
        <taxon>Egibacteraceae</taxon>
        <taxon>Egibacter</taxon>
    </lineage>
</organism>
<dbReference type="Proteomes" id="UP000291469">
    <property type="component" value="Chromosome"/>
</dbReference>
<name>A0A411YC45_9ACTN</name>
<dbReference type="Pfam" id="PF13416">
    <property type="entry name" value="SBP_bac_8"/>
    <property type="match status" value="1"/>
</dbReference>
<accession>A0A411YC45</accession>
<keyword evidence="4" id="KW-1185">Reference proteome</keyword>
<dbReference type="SUPFAM" id="SSF53850">
    <property type="entry name" value="Periplasmic binding protein-like II"/>
    <property type="match status" value="1"/>
</dbReference>
<sequence>MQRIRIRRHLALLAVLAGLGLLAAACGEDEAGEAGQDTLDEATEDDPVEITMYYPIAVGGPLEDVVDGLVADFEAEHPEIQVNPVYSGNYDDTIVQAQSAIDAGDVPATTVLLSTDMFSLIDDDLIVPFDELVTDEDEEEWLDSFYDEFMLNSRDGEGTTWGIPFQRSTIVQYYNKDAFEEAGLDPEQPPGTWDELVDMSAQVQEGSDVEWGVQMPSSGFPYWLFQTFTTQMGVEIVNDEGNEVYYDQPEVVEALEFWHSLNDEHGVHPPGVVDWGTTPEDFLQEETAIIWTTTGNLASIRDDAPFDFGVAPMPENVEPGSPTGGGNFYIFEGAPEEEQRAAFQLIRFLTQPEQAAEWSIETGYVAPSPEAWETDQMQEYVEDFPEAEVARDQLGDTVRELSTYQRGEVYDIVNDGLQAAVTGEQSPEEALADIDERANEVLEPYR</sequence>
<dbReference type="InterPro" id="IPR006059">
    <property type="entry name" value="SBP"/>
</dbReference>
<dbReference type="OrthoDB" id="9780991at2"/>
<dbReference type="EMBL" id="CP036402">
    <property type="protein sequence ID" value="QBI18758.1"/>
    <property type="molecule type" value="Genomic_DNA"/>
</dbReference>
<dbReference type="InterPro" id="IPR050490">
    <property type="entry name" value="Bact_solute-bd_prot1"/>
</dbReference>
<dbReference type="KEGG" id="erz:ER308_03800"/>
<dbReference type="PROSITE" id="PS51257">
    <property type="entry name" value="PROKAR_LIPOPROTEIN"/>
    <property type="match status" value="1"/>
</dbReference>
<dbReference type="AlphaFoldDB" id="A0A411YC45"/>
<feature type="compositionally biased region" description="Basic and acidic residues" evidence="1">
    <location>
        <begin position="434"/>
        <end position="446"/>
    </location>
</feature>
<evidence type="ECO:0000256" key="2">
    <source>
        <dbReference type="SAM" id="SignalP"/>
    </source>
</evidence>
<feature type="region of interest" description="Disordered" evidence="1">
    <location>
        <begin position="423"/>
        <end position="446"/>
    </location>
</feature>
<feature type="signal peptide" evidence="2">
    <location>
        <begin position="1"/>
        <end position="23"/>
    </location>
</feature>
<feature type="chain" id="PRO_5039129650" evidence="2">
    <location>
        <begin position="24"/>
        <end position="446"/>
    </location>
</feature>
<protein>
    <submittedName>
        <fullName evidence="3">ABC transporter substrate-binding protein</fullName>
    </submittedName>
</protein>
<reference evidence="3 4" key="1">
    <citation type="submission" date="2019-01" db="EMBL/GenBank/DDBJ databases">
        <title>Egibacter rhizosphaerae EGI 80759T.</title>
        <authorList>
            <person name="Chen D.-D."/>
            <person name="Tian Y."/>
            <person name="Jiao J.-Y."/>
            <person name="Zhang X.-T."/>
            <person name="Zhang Y.-G."/>
            <person name="Zhang Y."/>
            <person name="Xiao M."/>
            <person name="Shu W.-S."/>
            <person name="Li W.-J."/>
        </authorList>
    </citation>
    <scope>NUCLEOTIDE SEQUENCE [LARGE SCALE GENOMIC DNA]</scope>
    <source>
        <strain evidence="3 4">EGI 80759</strain>
    </source>
</reference>
<dbReference type="Gene3D" id="3.40.190.10">
    <property type="entry name" value="Periplasmic binding protein-like II"/>
    <property type="match status" value="2"/>
</dbReference>
<evidence type="ECO:0000313" key="4">
    <source>
        <dbReference type="Proteomes" id="UP000291469"/>
    </source>
</evidence>
<gene>
    <name evidence="3" type="ORF">ER308_03800</name>
</gene>
<dbReference type="CDD" id="cd14748">
    <property type="entry name" value="PBP2_UgpB"/>
    <property type="match status" value="1"/>
</dbReference>
<dbReference type="RefSeq" id="WP_131153756.1">
    <property type="nucleotide sequence ID" value="NZ_CP036402.1"/>
</dbReference>
<dbReference type="PANTHER" id="PTHR43649">
    <property type="entry name" value="ARABINOSE-BINDING PROTEIN-RELATED"/>
    <property type="match status" value="1"/>
</dbReference>
<proteinExistence type="predicted"/>